<dbReference type="InterPro" id="IPR014898">
    <property type="entry name" value="Znf_C2H2_LYAR"/>
</dbReference>
<evidence type="ECO:0000313" key="11">
    <source>
        <dbReference type="EMBL" id="MBC1170158.1"/>
    </source>
</evidence>
<evidence type="ECO:0000256" key="8">
    <source>
        <dbReference type="SAM" id="Coils"/>
    </source>
</evidence>
<dbReference type="SUPFAM" id="SSF57667">
    <property type="entry name" value="beta-beta-alpha zinc fingers"/>
    <property type="match status" value="2"/>
</dbReference>
<name>A0A7G3ADZ6_LUTLO</name>
<accession>A0A7G3ADZ6</accession>
<keyword evidence="4 7" id="KW-0863">Zinc-finger</keyword>
<dbReference type="GO" id="GO:0006364">
    <property type="term" value="P:rRNA processing"/>
    <property type="evidence" value="ECO:0007669"/>
    <property type="project" value="TreeGrafter"/>
</dbReference>
<feature type="compositionally biased region" description="Basic and acidic residues" evidence="9">
    <location>
        <begin position="259"/>
        <end position="269"/>
    </location>
</feature>
<feature type="compositionally biased region" description="Basic and acidic residues" evidence="9">
    <location>
        <begin position="181"/>
        <end position="212"/>
    </location>
</feature>
<keyword evidence="2" id="KW-0479">Metal-binding</keyword>
<keyword evidence="5" id="KW-0862">Zinc</keyword>
<dbReference type="EMBL" id="GITU01001455">
    <property type="protein sequence ID" value="MBC1170158.1"/>
    <property type="molecule type" value="Transcribed_RNA"/>
</dbReference>
<dbReference type="InterPro" id="IPR036236">
    <property type="entry name" value="Znf_C2H2_sf"/>
</dbReference>
<evidence type="ECO:0000259" key="10">
    <source>
        <dbReference type="Pfam" id="PF08790"/>
    </source>
</evidence>
<dbReference type="FunFam" id="3.30.1490.490:FF:000001">
    <property type="entry name" value="cell growth-regulating nucleolar protein-like"/>
    <property type="match status" value="1"/>
</dbReference>
<feature type="domain" description="Zinc finger C2H2 LYAR-type" evidence="10">
    <location>
        <begin position="34"/>
        <end position="61"/>
    </location>
</feature>
<feature type="region of interest" description="Disordered" evidence="9">
    <location>
        <begin position="150"/>
        <end position="365"/>
    </location>
</feature>
<dbReference type="VEuPathDB" id="VectorBase:LLONM1_005285"/>
<organism evidence="11">
    <name type="scientific">Lutzomyia longipalpis</name>
    <name type="common">Sand fly</name>
    <dbReference type="NCBI Taxonomy" id="7200"/>
    <lineage>
        <taxon>Eukaryota</taxon>
        <taxon>Metazoa</taxon>
        <taxon>Ecdysozoa</taxon>
        <taxon>Arthropoda</taxon>
        <taxon>Hexapoda</taxon>
        <taxon>Insecta</taxon>
        <taxon>Pterygota</taxon>
        <taxon>Neoptera</taxon>
        <taxon>Endopterygota</taxon>
        <taxon>Diptera</taxon>
        <taxon>Nematocera</taxon>
        <taxon>Psychodoidea</taxon>
        <taxon>Psychodidae</taxon>
        <taxon>Lutzomyia</taxon>
        <taxon>Lutzomyia</taxon>
    </lineage>
</organism>
<evidence type="ECO:0000256" key="2">
    <source>
        <dbReference type="ARBA" id="ARBA00022723"/>
    </source>
</evidence>
<dbReference type="Pfam" id="PF08790">
    <property type="entry name" value="zf-LYAR"/>
    <property type="match status" value="1"/>
</dbReference>
<dbReference type="GO" id="GO:0005730">
    <property type="term" value="C:nucleolus"/>
    <property type="evidence" value="ECO:0007669"/>
    <property type="project" value="TreeGrafter"/>
</dbReference>
<evidence type="ECO:0000256" key="1">
    <source>
        <dbReference type="ARBA" id="ARBA00004123"/>
    </source>
</evidence>
<keyword evidence="6" id="KW-0539">Nucleus</keyword>
<keyword evidence="3" id="KW-0677">Repeat</keyword>
<evidence type="ECO:0000256" key="5">
    <source>
        <dbReference type="ARBA" id="ARBA00022833"/>
    </source>
</evidence>
<dbReference type="Gene3D" id="3.30.1490.490">
    <property type="match status" value="1"/>
</dbReference>
<dbReference type="GO" id="GO:0003677">
    <property type="term" value="F:DNA binding"/>
    <property type="evidence" value="ECO:0007669"/>
    <property type="project" value="InterPro"/>
</dbReference>
<dbReference type="PROSITE" id="PS51804">
    <property type="entry name" value="ZF_C2HC_LYAR"/>
    <property type="match status" value="2"/>
</dbReference>
<sequence>MVVFTCNHCGESLKKQAVEKHYKWQKCQGAPVFLTCVDCLKDFRQDEYVGHIKCISEAERYYGKDYQAKPSQNKGQKKQEAWTDIIQSVLQRDDLSTRLRGVLHTLTKHQNVPRKKPKFLNFMKNVSKQTSEYDATRIFDLIEEAFQKAKEVSNGESSSNVKDKKTTANGHETSENGENGNEAKENGDSEDVQEHSLEDKKKNKSKTDKNENGLENIAQEVEPPKKKKKKNAPEASADDAVVGDVQEQEEKPKKKRKKQENGDAVHDESVQEAAEPKIPTDNGVTDNVQEQEEKPKKKRKKQENGDAVQDESVQEAMEPKKKRKKQQTTEDVVEENMENSEKIPEQKESPAKTKKRKEVMKSIKESDANQVSFPWMETIRKILEKAEGNISKEKLKKRLLKKHLKLYPECTKIEKTIDIVMSRRLRKIKDVSVEDGLVTLKA</sequence>
<evidence type="ECO:0000256" key="6">
    <source>
        <dbReference type="ARBA" id="ARBA00023242"/>
    </source>
</evidence>
<evidence type="ECO:0000256" key="9">
    <source>
        <dbReference type="SAM" id="MobiDB-lite"/>
    </source>
</evidence>
<evidence type="ECO:0000256" key="3">
    <source>
        <dbReference type="ARBA" id="ARBA00022737"/>
    </source>
</evidence>
<dbReference type="GO" id="GO:0008270">
    <property type="term" value="F:zinc ion binding"/>
    <property type="evidence" value="ECO:0007669"/>
    <property type="project" value="UniProtKB-KW"/>
</dbReference>
<reference evidence="11" key="1">
    <citation type="journal article" date="2020" name="BMC">
        <title>Leishmania infection induces a limited differential gene expression in the sand fly midgut.</title>
        <authorList>
            <person name="Coutinho-Abreu I.V."/>
            <person name="Serafim T.D."/>
            <person name="Meneses C."/>
            <person name="Kamhawi S."/>
            <person name="Oliveira F."/>
            <person name="Valenzuela J.G."/>
        </authorList>
    </citation>
    <scope>NUCLEOTIDE SEQUENCE</scope>
    <source>
        <strain evidence="11">Jacobina</strain>
        <tissue evidence="11">Midgut</tissue>
    </source>
</reference>
<keyword evidence="8" id="KW-0175">Coiled coil</keyword>
<evidence type="ECO:0000256" key="4">
    <source>
        <dbReference type="ARBA" id="ARBA00022771"/>
    </source>
</evidence>
<dbReference type="InterPro" id="IPR039999">
    <property type="entry name" value="LYAR"/>
</dbReference>
<dbReference type="PANTHER" id="PTHR13100:SF10">
    <property type="entry name" value="CELL GROWTH-REGULATING NUCLEOLAR PROTEIN"/>
    <property type="match status" value="1"/>
</dbReference>
<protein>
    <submittedName>
        <fullName evidence="11">Putative cell growth-regulating nucleolar protein</fullName>
    </submittedName>
</protein>
<dbReference type="AlphaFoldDB" id="A0A7G3ADZ6"/>
<feature type="compositionally biased region" description="Basic and acidic residues" evidence="9">
    <location>
        <begin position="339"/>
        <end position="351"/>
    </location>
</feature>
<dbReference type="PANTHER" id="PTHR13100">
    <property type="entry name" value="CELL GROWTH-REGULATING NUCLEOLAR PROTEIN LYAR"/>
    <property type="match status" value="1"/>
</dbReference>
<evidence type="ECO:0000256" key="7">
    <source>
        <dbReference type="PROSITE-ProRule" id="PRU01145"/>
    </source>
</evidence>
<comment type="subcellular location">
    <subcellularLocation>
        <location evidence="1">Nucleus</location>
    </subcellularLocation>
</comment>
<feature type="coiled-coil region" evidence="8">
    <location>
        <begin position="376"/>
        <end position="403"/>
    </location>
</feature>
<proteinExistence type="predicted"/>
<dbReference type="GO" id="GO:0000122">
    <property type="term" value="P:negative regulation of transcription by RNA polymerase II"/>
    <property type="evidence" value="ECO:0007669"/>
    <property type="project" value="TreeGrafter"/>
</dbReference>